<evidence type="ECO:0000256" key="1">
    <source>
        <dbReference type="ARBA" id="ARBA00004141"/>
    </source>
</evidence>
<comment type="caution">
    <text evidence="8">The sequence shown here is derived from an EMBL/GenBank/DDBJ whole genome shotgun (WGS) entry which is preliminary data.</text>
</comment>
<evidence type="ECO:0000256" key="4">
    <source>
        <dbReference type="ARBA" id="ARBA00022692"/>
    </source>
</evidence>
<gene>
    <name evidence="8" type="ORF">EJB05_25484</name>
</gene>
<dbReference type="InterPro" id="IPR045035">
    <property type="entry name" value="YSL-like"/>
</dbReference>
<dbReference type="OrthoDB" id="627262at2759"/>
<proteinExistence type="inferred from homology"/>
<feature type="transmembrane region" description="Helical" evidence="7">
    <location>
        <begin position="377"/>
        <end position="397"/>
    </location>
</feature>
<feature type="transmembrane region" description="Helical" evidence="7">
    <location>
        <begin position="296"/>
        <end position="320"/>
    </location>
</feature>
<accession>A0A5J9VE17</accession>
<sequence>MERAGNVDLAGRSAGASLREGVGRGSERGFGTYVLAMGTKAAEGDASGLNNIVDPSIGRLIPFLLLVSFSGLFILMPFRKIMIIRHKLTFPSGMATANLINSFHTPQGANHARQQVKMLFRSFGGTMAWSFFQWFYAAAKGCGFKTFPLFGMEAYKLGFYFDFSMTNVGIGMICPPMITVSIVIGAVLSWGVIVPYLCSKEGIWYGSELNHNSFSGIAGYKVFIGVSMMLADGLFNFLCIMIRTFCAMYKQHRQPIQSGGVVAQLPFKCLNAAEQQEVVKSFDDRRRAQVFLRDQIPNWATIGCYVVLSVISIVVIPYLYPQLGSYQVALIYLALPFFAFCYVYGLGMTDMNLSSTYGKLAMFVFGSWVGINNGGVITGLVACGVVIGSMSNGGDLMQDMKTGYITLTSPRAIFISKLIGTALGCIVNPVIFWVFYKEKAGNISLSDVPYAKVYRGIAMLSAGEDEMPKHSLEISSLFFVLALALSVLREVARRKQWRVAPYIPCTVAIAVAFFVPPRVVIDMFVGTLLLYLWKLTDGDSARIFSSAVASGLICGDGFGSLLSSMMTITHARAPICIKFLSRVDNVKLDAFLATLHTS</sequence>
<organism evidence="8 9">
    <name type="scientific">Eragrostis curvula</name>
    <name type="common">weeping love grass</name>
    <dbReference type="NCBI Taxonomy" id="38414"/>
    <lineage>
        <taxon>Eukaryota</taxon>
        <taxon>Viridiplantae</taxon>
        <taxon>Streptophyta</taxon>
        <taxon>Embryophyta</taxon>
        <taxon>Tracheophyta</taxon>
        <taxon>Spermatophyta</taxon>
        <taxon>Magnoliopsida</taxon>
        <taxon>Liliopsida</taxon>
        <taxon>Poales</taxon>
        <taxon>Poaceae</taxon>
        <taxon>PACMAD clade</taxon>
        <taxon>Chloridoideae</taxon>
        <taxon>Eragrostideae</taxon>
        <taxon>Eragrostidinae</taxon>
        <taxon>Eragrostis</taxon>
    </lineage>
</organism>
<evidence type="ECO:0000256" key="6">
    <source>
        <dbReference type="ARBA" id="ARBA00023136"/>
    </source>
</evidence>
<keyword evidence="5 7" id="KW-1133">Transmembrane helix</keyword>
<comment type="subcellular location">
    <subcellularLocation>
        <location evidence="1">Membrane</location>
        <topology evidence="1">Multi-pass membrane protein</topology>
    </subcellularLocation>
</comment>
<dbReference type="PANTHER" id="PTHR31645">
    <property type="entry name" value="OLIGOPEPTIDE TRANSPORTER YGL114W-RELATED"/>
    <property type="match status" value="1"/>
</dbReference>
<dbReference type="GO" id="GO:0035673">
    <property type="term" value="F:oligopeptide transmembrane transporter activity"/>
    <property type="evidence" value="ECO:0007669"/>
    <property type="project" value="InterPro"/>
</dbReference>
<feature type="transmembrane region" description="Helical" evidence="7">
    <location>
        <begin position="326"/>
        <end position="346"/>
    </location>
</feature>
<dbReference type="Pfam" id="PF03169">
    <property type="entry name" value="OPT"/>
    <property type="match status" value="1"/>
</dbReference>
<feature type="transmembrane region" description="Helical" evidence="7">
    <location>
        <begin position="499"/>
        <end position="521"/>
    </location>
</feature>
<evidence type="ECO:0000256" key="7">
    <source>
        <dbReference type="SAM" id="Phobius"/>
    </source>
</evidence>
<evidence type="ECO:0000313" key="8">
    <source>
        <dbReference type="EMBL" id="TVU33654.1"/>
    </source>
</evidence>
<keyword evidence="4 7" id="KW-0812">Transmembrane</keyword>
<dbReference type="NCBIfam" id="TIGR00728">
    <property type="entry name" value="OPT_sfam"/>
    <property type="match status" value="1"/>
</dbReference>
<feature type="transmembrane region" description="Helical" evidence="7">
    <location>
        <begin position="418"/>
        <end position="436"/>
    </location>
</feature>
<feature type="transmembrane region" description="Helical" evidence="7">
    <location>
        <begin position="60"/>
        <end position="78"/>
    </location>
</feature>
<feature type="transmembrane region" description="Helical" evidence="7">
    <location>
        <begin position="173"/>
        <end position="197"/>
    </location>
</feature>
<evidence type="ECO:0008006" key="10">
    <source>
        <dbReference type="Google" id="ProtNLM"/>
    </source>
</evidence>
<evidence type="ECO:0000256" key="2">
    <source>
        <dbReference type="ARBA" id="ARBA00010276"/>
    </source>
</evidence>
<dbReference type="AlphaFoldDB" id="A0A5J9VE17"/>
<dbReference type="EMBL" id="RWGY01000011">
    <property type="protein sequence ID" value="TVU33654.1"/>
    <property type="molecule type" value="Genomic_DNA"/>
</dbReference>
<evidence type="ECO:0000256" key="3">
    <source>
        <dbReference type="ARBA" id="ARBA00022448"/>
    </source>
</evidence>
<reference evidence="8 9" key="1">
    <citation type="journal article" date="2019" name="Sci. Rep.">
        <title>A high-quality genome of Eragrostis curvula grass provides insights into Poaceae evolution and supports new strategies to enhance forage quality.</title>
        <authorList>
            <person name="Carballo J."/>
            <person name="Santos B.A.C.M."/>
            <person name="Zappacosta D."/>
            <person name="Garbus I."/>
            <person name="Selva J.P."/>
            <person name="Gallo C.A."/>
            <person name="Diaz A."/>
            <person name="Albertini E."/>
            <person name="Caccamo M."/>
            <person name="Echenique V."/>
        </authorList>
    </citation>
    <scope>NUCLEOTIDE SEQUENCE [LARGE SCALE GENOMIC DNA]</scope>
    <source>
        <strain evidence="9">cv. Victoria</strain>
        <tissue evidence="8">Leaf</tissue>
    </source>
</reference>
<feature type="non-terminal residue" evidence="8">
    <location>
        <position position="1"/>
    </location>
</feature>
<feature type="transmembrane region" description="Helical" evidence="7">
    <location>
        <begin position="541"/>
        <end position="562"/>
    </location>
</feature>
<feature type="transmembrane region" description="Helical" evidence="7">
    <location>
        <begin position="217"/>
        <end position="242"/>
    </location>
</feature>
<dbReference type="PANTHER" id="PTHR31645:SF10">
    <property type="entry name" value="METAL-NICOTIANAMINE TRANSPORTER YSL7-RELATED"/>
    <property type="match status" value="1"/>
</dbReference>
<name>A0A5J9VE17_9POAL</name>
<dbReference type="Gramene" id="TVU33654">
    <property type="protein sequence ID" value="TVU33654"/>
    <property type="gene ID" value="EJB05_25484"/>
</dbReference>
<comment type="similarity">
    <text evidence="2">Belongs to the YSL (TC 2.A.67.2) family.</text>
</comment>
<keyword evidence="3" id="KW-0813">Transport</keyword>
<keyword evidence="9" id="KW-1185">Reference proteome</keyword>
<dbReference type="Proteomes" id="UP000324897">
    <property type="component" value="Chromosome 1"/>
</dbReference>
<evidence type="ECO:0000313" key="9">
    <source>
        <dbReference type="Proteomes" id="UP000324897"/>
    </source>
</evidence>
<keyword evidence="6 7" id="KW-0472">Membrane</keyword>
<protein>
    <recommendedName>
        <fullName evidence="10">Metal-nicotianamine transporter YSL7</fullName>
    </recommendedName>
</protein>
<dbReference type="GO" id="GO:0016020">
    <property type="term" value="C:membrane"/>
    <property type="evidence" value="ECO:0007669"/>
    <property type="project" value="UniProtKB-SubCell"/>
</dbReference>
<evidence type="ECO:0000256" key="5">
    <source>
        <dbReference type="ARBA" id="ARBA00022989"/>
    </source>
</evidence>
<dbReference type="InterPro" id="IPR004813">
    <property type="entry name" value="OPT"/>
</dbReference>